<evidence type="ECO:0000313" key="1">
    <source>
        <dbReference type="EMBL" id="EFC53413.1"/>
    </source>
</evidence>
<sequence length="43" mass="5302">MIQKKPSETYPCQFQTAFLHLLYLLLTWNKPWFAVHFFSCIYF</sequence>
<accession>A0A9W5ITE3</accession>
<comment type="caution">
    <text evidence="1">The sequence shown here is derived from an EMBL/GenBank/DDBJ whole genome shotgun (WGS) entry which is preliminary data.</text>
</comment>
<evidence type="ECO:0000313" key="2">
    <source>
        <dbReference type="Proteomes" id="UP000004621"/>
    </source>
</evidence>
<reference evidence="1 2" key="1">
    <citation type="submission" date="2010-01" db="EMBL/GenBank/DDBJ databases">
        <authorList>
            <person name="Weinstock G."/>
            <person name="Sodergren E."/>
            <person name="Clifton S."/>
            <person name="Fulton L."/>
            <person name="Fulton B."/>
            <person name="Courtney L."/>
            <person name="Fronick C."/>
            <person name="Harrison M."/>
            <person name="Strong C."/>
            <person name="Farmer C."/>
            <person name="Delahaunty K."/>
            <person name="Markovic C."/>
            <person name="Hall O."/>
            <person name="Minx P."/>
            <person name="Tomlinson C."/>
            <person name="Mitreva M."/>
            <person name="Nelson J."/>
            <person name="Hou S."/>
            <person name="Wollam A."/>
            <person name="Pepin K.H."/>
            <person name="Johnson M."/>
            <person name="Bhonagiri V."/>
            <person name="Nash W.E."/>
            <person name="Warren W."/>
            <person name="Chinwalla A."/>
            <person name="Mardis E.R."/>
            <person name="Wilson R.K."/>
        </authorList>
    </citation>
    <scope>NUCLEOTIDE SEQUENCE [LARGE SCALE GENOMIC DNA]</scope>
    <source>
        <strain evidence="1 2">NJ9703</strain>
    </source>
</reference>
<dbReference type="AlphaFoldDB" id="A0A9W5ITE3"/>
<dbReference type="Proteomes" id="UP000004621">
    <property type="component" value="Unassembled WGS sequence"/>
</dbReference>
<proteinExistence type="predicted"/>
<protein>
    <submittedName>
        <fullName evidence="1">Uncharacterized protein</fullName>
    </submittedName>
</protein>
<dbReference type="EMBL" id="ACEO02000001">
    <property type="protein sequence ID" value="EFC53413.1"/>
    <property type="molecule type" value="Genomic_DNA"/>
</dbReference>
<name>A0A9W5ITE3_NEISU</name>
<gene>
    <name evidence="1" type="ORF">NEISUBOT_03416</name>
</gene>
<organism evidence="1 2">
    <name type="scientific">Neisseria subflava NJ9703</name>
    <dbReference type="NCBI Taxonomy" id="546268"/>
    <lineage>
        <taxon>Bacteria</taxon>
        <taxon>Pseudomonadati</taxon>
        <taxon>Pseudomonadota</taxon>
        <taxon>Betaproteobacteria</taxon>
        <taxon>Neisseriales</taxon>
        <taxon>Neisseriaceae</taxon>
        <taxon>Neisseria</taxon>
    </lineage>
</organism>